<feature type="region of interest" description="Disordered" evidence="2">
    <location>
        <begin position="84"/>
        <end position="110"/>
    </location>
</feature>
<feature type="region of interest" description="Disordered" evidence="2">
    <location>
        <begin position="651"/>
        <end position="890"/>
    </location>
</feature>
<feature type="region of interest" description="Disordered" evidence="2">
    <location>
        <begin position="354"/>
        <end position="382"/>
    </location>
</feature>
<feature type="compositionally biased region" description="Low complexity" evidence="2">
    <location>
        <begin position="777"/>
        <end position="803"/>
    </location>
</feature>
<dbReference type="InterPro" id="IPR056687">
    <property type="entry name" value="DUF7785"/>
</dbReference>
<accession>A0A2V5I8T1</accession>
<dbReference type="AlphaFoldDB" id="A0A2V5I8T1"/>
<dbReference type="Pfam" id="PF25009">
    <property type="entry name" value="DUF7785"/>
    <property type="match status" value="1"/>
</dbReference>
<feature type="compositionally biased region" description="Polar residues" evidence="2">
    <location>
        <begin position="861"/>
        <end position="890"/>
    </location>
</feature>
<evidence type="ECO:0000313" key="5">
    <source>
        <dbReference type="EMBL" id="PYI33069.1"/>
    </source>
</evidence>
<gene>
    <name evidence="5" type="ORF">BP00DRAFT_136951</name>
</gene>
<organism evidence="5 6">
    <name type="scientific">Aspergillus indologenus CBS 114.80</name>
    <dbReference type="NCBI Taxonomy" id="1450541"/>
    <lineage>
        <taxon>Eukaryota</taxon>
        <taxon>Fungi</taxon>
        <taxon>Dikarya</taxon>
        <taxon>Ascomycota</taxon>
        <taxon>Pezizomycotina</taxon>
        <taxon>Eurotiomycetes</taxon>
        <taxon>Eurotiomycetidae</taxon>
        <taxon>Eurotiales</taxon>
        <taxon>Aspergillaceae</taxon>
        <taxon>Aspergillus</taxon>
        <taxon>Aspergillus subgen. Circumdati</taxon>
    </lineage>
</organism>
<evidence type="ECO:0000256" key="2">
    <source>
        <dbReference type="SAM" id="MobiDB-lite"/>
    </source>
</evidence>
<feature type="compositionally biased region" description="Basic and acidic residues" evidence="2">
    <location>
        <begin position="363"/>
        <end position="374"/>
    </location>
</feature>
<feature type="compositionally biased region" description="Pro residues" evidence="2">
    <location>
        <begin position="719"/>
        <end position="735"/>
    </location>
</feature>
<sequence length="890" mass="95881">MSADEGGGTAAVPVTNGEQPRNSPEPSTMATPGKRKRVSSHDDKVAQDATAAAAHSQERAKLQETLRNLVDILSKNDSDLHLLSCPLPSSPAKPRSKRAKVSGDKDESSSIQARVASDRYNTLSEFLSDIERASAAVIERNKAQATAAPADGTPLTETVNRIAAFKKLLNSLVRQAQMTQTTVKTEASEDGEAPIKTTASNVEIRNESAVLTLFGNPANPKQLYSSLQKTVKVPLQSDDPSADKYVEVQAPLPEGGLPNGITATKVVPITLEAKSNQPKRTFGEVFAPRATLPQLEAPRKTGTTPRNVSGGWIDPFESITNYKSFLGDRNNYCLARLPAGSWLQYGGVTSSPSYWSRRQKQQSSEHHQDEKLPDDPMPSTDEDVALWQGVYSSFAPSFDSSGSVVQADSKDLVWWSKRGARRLYTLVSMAIPEDENDVSTVQPGNIGELDESALEEMVKSFNPEDLTDNITQNKEASAESIDEVSREMDDLLRDVSELLETLSSYQKIRSLTPASGAIHGIDPIDVASRPGSNDAPSDEERSVYETLKSSLAALVSTLPPYAVAKLDGDQLADLNISQKILIEGVDYQGTMEKDDYTMQQERASAIPANRTSTPSRAASYQSQYNQRAYGANTRAQPQGNIQTAQPYFAGRQNSTSAPYTAASPQQYAGGRPPATPQQRPGYYPGYSQPAPQFNQGNPSTPYQQRPGQNGYHPYAGQQGPPPAQATPQPYTPRPGQPGSYHAAQAAGRSASPQKPPYTTPSATPRASYSIPPGPTNPQQAPQRYIPQQQQPQPSQPQLHQQQPQQPPQPQQQQPPHHGNNASNQAPPQAGGYSNSAAAATYARSAAEQAVVMDRNKAQLAANAQNRPSSTTPQSSGETTTPKPNGTPVSS</sequence>
<feature type="region of interest" description="Disordered" evidence="2">
    <location>
        <begin position="1"/>
        <end position="59"/>
    </location>
</feature>
<feature type="compositionally biased region" description="Polar residues" evidence="2">
    <location>
        <begin position="651"/>
        <end position="666"/>
    </location>
</feature>
<feature type="domain" description="DUF7785" evidence="3">
    <location>
        <begin position="486"/>
        <end position="582"/>
    </location>
</feature>
<evidence type="ECO:0000259" key="4">
    <source>
        <dbReference type="Pfam" id="PF25289"/>
    </source>
</evidence>
<feature type="domain" description="DUF7877" evidence="4">
    <location>
        <begin position="62"/>
        <end position="172"/>
    </location>
</feature>
<feature type="compositionally biased region" description="Polar residues" evidence="2">
    <location>
        <begin position="689"/>
        <end position="707"/>
    </location>
</feature>
<feature type="region of interest" description="Disordered" evidence="2">
    <location>
        <begin position="519"/>
        <end position="541"/>
    </location>
</feature>
<evidence type="ECO:0000259" key="3">
    <source>
        <dbReference type="Pfam" id="PF25009"/>
    </source>
</evidence>
<feature type="compositionally biased region" description="Low complexity" evidence="2">
    <location>
        <begin position="828"/>
        <end position="849"/>
    </location>
</feature>
<feature type="compositionally biased region" description="Low complexity" evidence="2">
    <location>
        <begin position="84"/>
        <end position="93"/>
    </location>
</feature>
<dbReference type="EMBL" id="KZ825487">
    <property type="protein sequence ID" value="PYI33069.1"/>
    <property type="molecule type" value="Genomic_DNA"/>
</dbReference>
<dbReference type="InterPro" id="IPR057199">
    <property type="entry name" value="DUF7877"/>
</dbReference>
<evidence type="ECO:0000313" key="6">
    <source>
        <dbReference type="Proteomes" id="UP000248817"/>
    </source>
</evidence>
<dbReference type="Pfam" id="PF25289">
    <property type="entry name" value="DUF7877"/>
    <property type="match status" value="1"/>
</dbReference>
<feature type="coiled-coil region" evidence="1">
    <location>
        <begin position="474"/>
        <end position="501"/>
    </location>
</feature>
<protein>
    <submittedName>
        <fullName evidence="5">Uncharacterized protein</fullName>
    </submittedName>
</protein>
<keyword evidence="6" id="KW-1185">Reference proteome</keyword>
<name>A0A2V5I8T1_9EURO</name>
<feature type="region of interest" description="Disordered" evidence="2">
    <location>
        <begin position="602"/>
        <end position="623"/>
    </location>
</feature>
<reference evidence="5 6" key="1">
    <citation type="submission" date="2018-02" db="EMBL/GenBank/DDBJ databases">
        <title>The genomes of Aspergillus section Nigri reveals drivers in fungal speciation.</title>
        <authorList>
            <consortium name="DOE Joint Genome Institute"/>
            <person name="Vesth T.C."/>
            <person name="Nybo J."/>
            <person name="Theobald S."/>
            <person name="Brandl J."/>
            <person name="Frisvad J.C."/>
            <person name="Nielsen K.F."/>
            <person name="Lyhne E.K."/>
            <person name="Kogle M.E."/>
            <person name="Kuo A."/>
            <person name="Riley R."/>
            <person name="Clum A."/>
            <person name="Nolan M."/>
            <person name="Lipzen A."/>
            <person name="Salamov A."/>
            <person name="Henrissat B."/>
            <person name="Wiebenga A."/>
            <person name="De vries R.P."/>
            <person name="Grigoriev I.V."/>
            <person name="Mortensen U.H."/>
            <person name="Andersen M.R."/>
            <person name="Baker S.E."/>
        </authorList>
    </citation>
    <scope>NUCLEOTIDE SEQUENCE [LARGE SCALE GENOMIC DNA]</scope>
    <source>
        <strain evidence="5 6">CBS 114.80</strain>
    </source>
</reference>
<proteinExistence type="predicted"/>
<evidence type="ECO:0000256" key="1">
    <source>
        <dbReference type="SAM" id="Coils"/>
    </source>
</evidence>
<feature type="compositionally biased region" description="Polar residues" evidence="2">
    <location>
        <begin position="16"/>
        <end position="30"/>
    </location>
</feature>
<feature type="compositionally biased region" description="Polar residues" evidence="2">
    <location>
        <begin position="609"/>
        <end position="623"/>
    </location>
</feature>
<dbReference type="Proteomes" id="UP000248817">
    <property type="component" value="Unassembled WGS sequence"/>
</dbReference>
<keyword evidence="1" id="KW-0175">Coiled coil</keyword>